<evidence type="ECO:0000313" key="1">
    <source>
        <dbReference type="EMBL" id="PXX22797.1"/>
    </source>
</evidence>
<reference evidence="1 2" key="1">
    <citation type="submission" date="2018-05" db="EMBL/GenBank/DDBJ databases">
        <title>Genomic Encyclopedia of Type Strains, Phase I: the one thousand microbial genomes (KMG-I) project.</title>
        <authorList>
            <person name="Kyrpides N."/>
        </authorList>
    </citation>
    <scope>NUCLEOTIDE SEQUENCE [LARGE SCALE GENOMIC DNA]</scope>
    <source>
        <strain evidence="1 2">DSM 15611</strain>
    </source>
</reference>
<keyword evidence="2" id="KW-1185">Reference proteome</keyword>
<name>A0A318I5J8_9BACT</name>
<sequence>MFPEFLFLCCSLASFIFLSVSCQSLQLDVARYACVTKTGKMLDNKAQCKNDQGRKCLFHNSMDLNTSQKAAKIILYST</sequence>
<gene>
    <name evidence="1" type="ORF">EJ73_01071</name>
</gene>
<protein>
    <submittedName>
        <fullName evidence="1">Uncharacterized protein</fullName>
    </submittedName>
</protein>
<evidence type="ECO:0000313" key="2">
    <source>
        <dbReference type="Proteomes" id="UP000248314"/>
    </source>
</evidence>
<dbReference type="AlphaFoldDB" id="A0A318I5J8"/>
<dbReference type="Proteomes" id="UP000248314">
    <property type="component" value="Unassembled WGS sequence"/>
</dbReference>
<proteinExistence type="predicted"/>
<accession>A0A318I5J8</accession>
<comment type="caution">
    <text evidence="1">The sequence shown here is derived from an EMBL/GenBank/DDBJ whole genome shotgun (WGS) entry which is preliminary data.</text>
</comment>
<dbReference type="EMBL" id="QJJX01000009">
    <property type="protein sequence ID" value="PXX22797.1"/>
    <property type="molecule type" value="Genomic_DNA"/>
</dbReference>
<organism evidence="1 2">
    <name type="scientific">Hoylesella shahii DSM 15611 = JCM 12083</name>
    <dbReference type="NCBI Taxonomy" id="1122991"/>
    <lineage>
        <taxon>Bacteria</taxon>
        <taxon>Pseudomonadati</taxon>
        <taxon>Bacteroidota</taxon>
        <taxon>Bacteroidia</taxon>
        <taxon>Bacteroidales</taxon>
        <taxon>Prevotellaceae</taxon>
        <taxon>Hoylesella</taxon>
    </lineage>
</organism>